<keyword evidence="2" id="KW-1185">Reference proteome</keyword>
<gene>
    <name evidence="1" type="ORF">H3V53_06385</name>
</gene>
<evidence type="ECO:0000313" key="2">
    <source>
        <dbReference type="Proteomes" id="UP001386437"/>
    </source>
</evidence>
<dbReference type="EMBL" id="JACFYJ010000006">
    <property type="protein sequence ID" value="MEI5996841.1"/>
    <property type="molecule type" value="Genomic_DNA"/>
</dbReference>
<comment type="caution">
    <text evidence="1">The sequence shown here is derived from an EMBL/GenBank/DDBJ whole genome shotgun (WGS) entry which is preliminary data.</text>
</comment>
<protein>
    <submittedName>
        <fullName evidence="1">Uncharacterized protein</fullName>
    </submittedName>
</protein>
<proteinExistence type="predicted"/>
<dbReference type="Proteomes" id="UP001386437">
    <property type="component" value="Unassembled WGS sequence"/>
</dbReference>
<name>A0ABU8IMS0_9BURK</name>
<evidence type="ECO:0000313" key="1">
    <source>
        <dbReference type="EMBL" id="MEI5996841.1"/>
    </source>
</evidence>
<accession>A0ABU8IMS0</accession>
<dbReference type="RefSeq" id="WP_336597243.1">
    <property type="nucleotide sequence ID" value="NZ_JACFYJ010000006.1"/>
</dbReference>
<organism evidence="1 2">
    <name type="scientific">Paraburkholderia bengalensis</name>
    <dbReference type="NCBI Taxonomy" id="2747562"/>
    <lineage>
        <taxon>Bacteria</taxon>
        <taxon>Pseudomonadati</taxon>
        <taxon>Pseudomonadota</taxon>
        <taxon>Betaproteobacteria</taxon>
        <taxon>Burkholderiales</taxon>
        <taxon>Burkholderiaceae</taxon>
        <taxon>Paraburkholderia</taxon>
    </lineage>
</organism>
<sequence length="80" mass="8695">MNLIGRYLLNILKWLDIGVNVIVLFGASNETISERSAKARNAGRKWGCVLCRVLDWVNPGHCDNALTSTIGGDAIIPDGK</sequence>
<reference evidence="1 2" key="1">
    <citation type="journal article" date="2022" name="Arch. Microbiol.">
        <title>Paraburkholderia bengalensis sp. nov. isolated from roots of Oryza sativa, IR64.</title>
        <authorList>
            <person name="Nag P."/>
            <person name="Mondal N."/>
            <person name="Sarkar J."/>
            <person name="Das S."/>
        </authorList>
    </citation>
    <scope>NUCLEOTIDE SEQUENCE [LARGE SCALE GENOMIC DNA]</scope>
    <source>
        <strain evidence="1 2">IR64_4_BI</strain>
    </source>
</reference>